<dbReference type="InterPro" id="IPR042100">
    <property type="entry name" value="Bug_dom1"/>
</dbReference>
<keyword evidence="4" id="KW-1185">Reference proteome</keyword>
<dbReference type="PANTHER" id="PTHR42928">
    <property type="entry name" value="TRICARBOXYLATE-BINDING PROTEIN"/>
    <property type="match status" value="1"/>
</dbReference>
<accession>A0A2U1V2D8</accession>
<proteinExistence type="inferred from homology"/>
<evidence type="ECO:0000256" key="1">
    <source>
        <dbReference type="ARBA" id="ARBA00006987"/>
    </source>
</evidence>
<comment type="caution">
    <text evidence="3">The sequence shown here is derived from an EMBL/GenBank/DDBJ whole genome shotgun (WGS) entry which is preliminary data.</text>
</comment>
<dbReference type="OrthoDB" id="7250553at2"/>
<gene>
    <name evidence="3" type="ORF">CR165_14090</name>
</gene>
<dbReference type="PANTHER" id="PTHR42928:SF5">
    <property type="entry name" value="BLR1237 PROTEIN"/>
    <property type="match status" value="1"/>
</dbReference>
<dbReference type="AlphaFoldDB" id="A0A2U1V2D8"/>
<organism evidence="3 4">
    <name type="scientific">Teichococcus aestuarii</name>
    <dbReference type="NCBI Taxonomy" id="568898"/>
    <lineage>
        <taxon>Bacteria</taxon>
        <taxon>Pseudomonadati</taxon>
        <taxon>Pseudomonadota</taxon>
        <taxon>Alphaproteobacteria</taxon>
        <taxon>Acetobacterales</taxon>
        <taxon>Roseomonadaceae</taxon>
        <taxon>Roseomonas</taxon>
    </lineage>
</organism>
<dbReference type="CDD" id="cd07012">
    <property type="entry name" value="PBP2_Bug_TTT"/>
    <property type="match status" value="1"/>
</dbReference>
<sequence>MTITRRSLAALGVAALAVRPASAAAWPTERPIVVYVPFPPGGGVDQMARVILPHVQRHLPGSTFVVENRPGAGSQIGMEATFNAKPDGYVLGAVTSPAMMTIPFERPVRYKVDEFTYIANVVDDPGGLWVKTDSPIKSLADLLERAKKDPGGLSFGTTGIGSDDHLVMLEVEQAVPGVSFSHVPFNGAAPLQTAVLGGHLDLGCFNVSEGGPGYRDGRFRCLAQAGAQRDPSMPDVPTLTEQGVKVVAGAQRGVVAPPGLPPEIRDKLVTAFRAALSDPQFLADAERVVLPVKGMVGDEYRKTVLGLDARLKEMWARKPWRDQ</sequence>
<dbReference type="RefSeq" id="WP_109517646.1">
    <property type="nucleotide sequence ID" value="NZ_PDOA01000009.1"/>
</dbReference>
<evidence type="ECO:0000313" key="4">
    <source>
        <dbReference type="Proteomes" id="UP000245048"/>
    </source>
</evidence>
<evidence type="ECO:0000313" key="3">
    <source>
        <dbReference type="EMBL" id="PWC28079.1"/>
    </source>
</evidence>
<reference evidence="4" key="1">
    <citation type="submission" date="2017-10" db="EMBL/GenBank/DDBJ databases">
        <authorList>
            <person name="Toshchakov S.V."/>
            <person name="Goeva M.A."/>
        </authorList>
    </citation>
    <scope>NUCLEOTIDE SEQUENCE [LARGE SCALE GENOMIC DNA]</scope>
    <source>
        <strain evidence="4">JR1/69-1-13</strain>
    </source>
</reference>
<dbReference type="SUPFAM" id="SSF53850">
    <property type="entry name" value="Periplasmic binding protein-like II"/>
    <property type="match status" value="1"/>
</dbReference>
<feature type="chain" id="PRO_5015470597" evidence="2">
    <location>
        <begin position="24"/>
        <end position="323"/>
    </location>
</feature>
<comment type="similarity">
    <text evidence="1">Belongs to the UPF0065 (bug) family.</text>
</comment>
<dbReference type="Gene3D" id="3.40.190.150">
    <property type="entry name" value="Bordetella uptake gene, domain 1"/>
    <property type="match status" value="1"/>
</dbReference>
<dbReference type="EMBL" id="PDOA01000009">
    <property type="protein sequence ID" value="PWC28079.1"/>
    <property type="molecule type" value="Genomic_DNA"/>
</dbReference>
<protein>
    <submittedName>
        <fullName evidence="3">Recombinase RecA</fullName>
    </submittedName>
</protein>
<dbReference type="Proteomes" id="UP000245048">
    <property type="component" value="Unassembled WGS sequence"/>
</dbReference>
<evidence type="ECO:0000256" key="2">
    <source>
        <dbReference type="SAM" id="SignalP"/>
    </source>
</evidence>
<feature type="signal peptide" evidence="2">
    <location>
        <begin position="1"/>
        <end position="23"/>
    </location>
</feature>
<dbReference type="InterPro" id="IPR005064">
    <property type="entry name" value="BUG"/>
</dbReference>
<dbReference type="Pfam" id="PF03401">
    <property type="entry name" value="TctC"/>
    <property type="match status" value="1"/>
</dbReference>
<dbReference type="Gene3D" id="3.40.190.10">
    <property type="entry name" value="Periplasmic binding protein-like II"/>
    <property type="match status" value="1"/>
</dbReference>
<keyword evidence="2" id="KW-0732">Signal</keyword>
<name>A0A2U1V2D8_9PROT</name>
<dbReference type="PIRSF" id="PIRSF017082">
    <property type="entry name" value="YflP"/>
    <property type="match status" value="1"/>
</dbReference>